<organism evidence="11 12">
    <name type="scientific">Coemansia thaxteri</name>
    <dbReference type="NCBI Taxonomy" id="2663907"/>
    <lineage>
        <taxon>Eukaryota</taxon>
        <taxon>Fungi</taxon>
        <taxon>Fungi incertae sedis</taxon>
        <taxon>Zoopagomycota</taxon>
        <taxon>Kickxellomycotina</taxon>
        <taxon>Kickxellomycetes</taxon>
        <taxon>Kickxellales</taxon>
        <taxon>Kickxellaceae</taxon>
        <taxon>Coemansia</taxon>
    </lineage>
</organism>
<evidence type="ECO:0000256" key="9">
    <source>
        <dbReference type="SAM" id="MobiDB-lite"/>
    </source>
</evidence>
<dbReference type="PANTHER" id="PTHR22601">
    <property type="entry name" value="ISP4 LIKE PROTEIN"/>
    <property type="match status" value="1"/>
</dbReference>
<gene>
    <name evidence="11" type="primary">OPT7</name>
    <name evidence="11" type="ORF">H4R26_000311</name>
</gene>
<comment type="subcellular location">
    <subcellularLocation>
        <location evidence="1">Membrane</location>
        <topology evidence="1">Multi-pass membrane protein</topology>
    </subcellularLocation>
</comment>
<feature type="transmembrane region" description="Helical" evidence="10">
    <location>
        <begin position="327"/>
        <end position="346"/>
    </location>
</feature>
<protein>
    <submittedName>
        <fullName evidence="11">OPT super</fullName>
    </submittedName>
</protein>
<evidence type="ECO:0000313" key="11">
    <source>
        <dbReference type="EMBL" id="KAJ2008277.1"/>
    </source>
</evidence>
<proteinExistence type="inferred from homology"/>
<feature type="transmembrane region" description="Helical" evidence="10">
    <location>
        <begin position="593"/>
        <end position="626"/>
    </location>
</feature>
<comment type="caution">
    <text evidence="11">The sequence shown here is derived from an EMBL/GenBank/DDBJ whole genome shotgun (WGS) entry which is preliminary data.</text>
</comment>
<feature type="region of interest" description="Disordered" evidence="9">
    <location>
        <begin position="252"/>
        <end position="279"/>
    </location>
</feature>
<dbReference type="InterPro" id="IPR004648">
    <property type="entry name" value="Oligpept_transpt"/>
</dbReference>
<keyword evidence="12" id="KW-1185">Reference proteome</keyword>
<keyword evidence="7 10" id="KW-1133">Transmembrane helix</keyword>
<dbReference type="GO" id="GO:0035673">
    <property type="term" value="F:oligopeptide transmembrane transporter activity"/>
    <property type="evidence" value="ECO:0007669"/>
    <property type="project" value="InterPro"/>
</dbReference>
<dbReference type="GO" id="GO:0015031">
    <property type="term" value="P:protein transport"/>
    <property type="evidence" value="ECO:0007669"/>
    <property type="project" value="UniProtKB-KW"/>
</dbReference>
<name>A0A9W8BQ65_9FUNG</name>
<evidence type="ECO:0000256" key="2">
    <source>
        <dbReference type="ARBA" id="ARBA00008807"/>
    </source>
</evidence>
<evidence type="ECO:0000256" key="7">
    <source>
        <dbReference type="ARBA" id="ARBA00022989"/>
    </source>
</evidence>
<keyword evidence="3" id="KW-0813">Transport</keyword>
<dbReference type="Pfam" id="PF03169">
    <property type="entry name" value="OPT"/>
    <property type="match status" value="1"/>
</dbReference>
<evidence type="ECO:0000256" key="1">
    <source>
        <dbReference type="ARBA" id="ARBA00004141"/>
    </source>
</evidence>
<evidence type="ECO:0000256" key="8">
    <source>
        <dbReference type="ARBA" id="ARBA00023136"/>
    </source>
</evidence>
<keyword evidence="6" id="KW-0653">Protein transport</keyword>
<dbReference type="InterPro" id="IPR004813">
    <property type="entry name" value="OPT"/>
</dbReference>
<keyword evidence="4 10" id="KW-0812">Transmembrane</keyword>
<evidence type="ECO:0000256" key="3">
    <source>
        <dbReference type="ARBA" id="ARBA00022448"/>
    </source>
</evidence>
<feature type="compositionally biased region" description="Polar residues" evidence="9">
    <location>
        <begin position="257"/>
        <end position="279"/>
    </location>
</feature>
<comment type="similarity">
    <text evidence="2">Belongs to the oligopeptide OPT transporter family.</text>
</comment>
<evidence type="ECO:0000256" key="10">
    <source>
        <dbReference type="SAM" id="Phobius"/>
    </source>
</evidence>
<dbReference type="AlphaFoldDB" id="A0A9W8BQ65"/>
<evidence type="ECO:0000313" key="12">
    <source>
        <dbReference type="Proteomes" id="UP001150907"/>
    </source>
</evidence>
<dbReference type="Proteomes" id="UP001150907">
    <property type="component" value="Unassembled WGS sequence"/>
</dbReference>
<feature type="transmembrane region" description="Helical" evidence="10">
    <location>
        <begin position="109"/>
        <end position="127"/>
    </location>
</feature>
<feature type="transmembrane region" description="Helical" evidence="10">
    <location>
        <begin position="194"/>
        <end position="214"/>
    </location>
</feature>
<reference evidence="11" key="1">
    <citation type="submission" date="2022-07" db="EMBL/GenBank/DDBJ databases">
        <title>Phylogenomic reconstructions and comparative analyses of Kickxellomycotina fungi.</title>
        <authorList>
            <person name="Reynolds N.K."/>
            <person name="Stajich J.E."/>
            <person name="Barry K."/>
            <person name="Grigoriev I.V."/>
            <person name="Crous P."/>
            <person name="Smith M.E."/>
        </authorList>
    </citation>
    <scope>NUCLEOTIDE SEQUENCE</scope>
    <source>
        <strain evidence="11">IMI 214461</strain>
    </source>
</reference>
<evidence type="ECO:0000256" key="4">
    <source>
        <dbReference type="ARBA" id="ARBA00022692"/>
    </source>
</evidence>
<accession>A0A9W8BQ65</accession>
<dbReference type="EMBL" id="JANBQF010000008">
    <property type="protein sequence ID" value="KAJ2008277.1"/>
    <property type="molecule type" value="Genomic_DNA"/>
</dbReference>
<feature type="transmembrane region" description="Helical" evidence="10">
    <location>
        <begin position="303"/>
        <end position="321"/>
    </location>
</feature>
<keyword evidence="5" id="KW-0571">Peptide transport</keyword>
<dbReference type="OrthoDB" id="9986677at2759"/>
<evidence type="ECO:0000256" key="5">
    <source>
        <dbReference type="ARBA" id="ARBA00022856"/>
    </source>
</evidence>
<sequence length="689" mass="75150">MVAAGGGIAPAYQWLTTIDEDYGRPLGHWQQFAVVISTQIFGWSLGQGLKRVFVDGEFHEEPAPNDMAGTKKADIAEKVVCEARILSLTFDWAALGTLQPLVTPLGAQVHYYIGAALMLYVLTPLGWHLDWWKSAQLPIVSTSVFDINGDIYNVTLVRRATVSGSQFQVAADVMDATMMYFNAYSPVRLAVNSALGYLFSVAAITAAAMHLFLWHPQWLGGAVRDMAQAFMRLWDPRRHFQTRSLKTQWPIGPVHSAQRNNSAAPVSGSDRQQPTNSSDCFAESTATTAIWSTEYALGRAARMLAFVLSLGVALLSSQLGISALPGWQSLLAVVWAAGMCLPIGFVEATTGFTLPMDVLPHVIAGWMQKPGSPIETSYFHLWATAPVRVALGWGGVRSFQLAHHCCQSPSTKQDIDLVNGDKRDVKRQHIHSIPWMNRGLLISLVWGACINHLVYVALSRSQVVPVRELPVLMSPQLPDRTPRIAMPTTPPLVGWQEEGEFGRLPAALSSELVVWGIVGPRSVFAADSPYRLLFAYGSVAGIVFPLLLFLLHVALAWLASATAVSTDLKFPGKYWRPCFSEALRRGAQVARGVQVPVILAGMVAVPAIPANFVVSGLAAAVGGQLWCRYRNRSLADRSLCSAAMDTGTKLAVVVLFVIGQAMVKRHGRLAFVEWWGNQPGNAERCMALQ</sequence>
<dbReference type="GO" id="GO:0016020">
    <property type="term" value="C:membrane"/>
    <property type="evidence" value="ECO:0007669"/>
    <property type="project" value="UniProtKB-SubCell"/>
</dbReference>
<feature type="transmembrane region" description="Helical" evidence="10">
    <location>
        <begin position="439"/>
        <end position="458"/>
    </location>
</feature>
<evidence type="ECO:0000256" key="6">
    <source>
        <dbReference type="ARBA" id="ARBA00022927"/>
    </source>
</evidence>
<keyword evidence="8 10" id="KW-0472">Membrane</keyword>
<feature type="transmembrane region" description="Helical" evidence="10">
    <location>
        <begin position="646"/>
        <end position="663"/>
    </location>
</feature>
<feature type="transmembrane region" description="Helical" evidence="10">
    <location>
        <begin position="533"/>
        <end position="559"/>
    </location>
</feature>